<reference evidence="2" key="1">
    <citation type="submission" date="2016-05" db="EMBL/GenBank/DDBJ databases">
        <title>Draft genome of Corynebacterium afermentans subsp. afermentans LCDC 88199T.</title>
        <authorList>
            <person name="Bernier A.-M."/>
            <person name="Bernard K."/>
        </authorList>
    </citation>
    <scope>NUCLEOTIDE SEQUENCE [LARGE SCALE GENOMIC DNA]</scope>
    <source>
        <strain evidence="2">NML04-0072</strain>
    </source>
</reference>
<proteinExistence type="predicted"/>
<dbReference type="OrthoDB" id="9965582at2"/>
<evidence type="ECO:0000313" key="2">
    <source>
        <dbReference type="Proteomes" id="UP000077589"/>
    </source>
</evidence>
<accession>A0A1A9RHR9</accession>
<dbReference type="AlphaFoldDB" id="A0A1A9RHR9"/>
<protein>
    <submittedName>
        <fullName evidence="1">Uncharacterized protein</fullName>
    </submittedName>
</protein>
<evidence type="ECO:0000313" key="1">
    <source>
        <dbReference type="EMBL" id="OAM18638.1"/>
    </source>
</evidence>
<sequence length="180" mass="20599">MNTKKSTSSIGKIDSVVSMNTFHQDTGGKWLNFFQAINPLGIIAESYAKKLAYKLEIKRLEGEELRIKKQAEIAHNAINTSFRLQMAHLANRRMEMMAFYETLNQELSRIHAERQTILQMAQHAQVLAMKPETSLEDKTIHNEMALALLRELPNLSRQAGRQLEQAKQSLPQVNLQKLID</sequence>
<name>A0A1A9RHR9_EIKCO</name>
<dbReference type="Proteomes" id="UP000077589">
    <property type="component" value="Unassembled WGS sequence"/>
</dbReference>
<comment type="caution">
    <text evidence="1">The sequence shown here is derived from an EMBL/GenBank/DDBJ whole genome shotgun (WGS) entry which is preliminary data.</text>
</comment>
<gene>
    <name evidence="1" type="ORF">A7P90_06865</name>
</gene>
<dbReference type="EMBL" id="LXSG01000033">
    <property type="protein sequence ID" value="OAM18638.1"/>
    <property type="molecule type" value="Genomic_DNA"/>
</dbReference>
<organism evidence="1 2">
    <name type="scientific">Eikenella corrodens</name>
    <dbReference type="NCBI Taxonomy" id="539"/>
    <lineage>
        <taxon>Bacteria</taxon>
        <taxon>Pseudomonadati</taxon>
        <taxon>Pseudomonadota</taxon>
        <taxon>Betaproteobacteria</taxon>
        <taxon>Neisseriales</taxon>
        <taxon>Neisseriaceae</taxon>
        <taxon>Eikenella</taxon>
    </lineage>
</organism>
<dbReference type="RefSeq" id="WP_049258577.1">
    <property type="nucleotide sequence ID" value="NZ_JVFA01000059.1"/>
</dbReference>